<feature type="transmembrane region" description="Helical" evidence="6">
    <location>
        <begin position="67"/>
        <end position="86"/>
    </location>
</feature>
<reference evidence="8 9" key="1">
    <citation type="submission" date="2024-01" db="EMBL/GenBank/DDBJ databases">
        <title>The genomes of 5 underutilized Papilionoideae crops provide insights into root nodulation and disease resistanc.</title>
        <authorList>
            <person name="Yuan L."/>
        </authorList>
    </citation>
    <scope>NUCLEOTIDE SEQUENCE [LARGE SCALE GENOMIC DNA]</scope>
    <source>
        <strain evidence="8">ZHUSHIDOU_FW_LH</strain>
        <tissue evidence="8">Leaf</tissue>
    </source>
</reference>
<comment type="caution">
    <text evidence="8">The sequence shown here is derived from an EMBL/GenBank/DDBJ whole genome shotgun (WGS) entry which is preliminary data.</text>
</comment>
<feature type="transmembrane region" description="Helical" evidence="6">
    <location>
        <begin position="197"/>
        <end position="220"/>
    </location>
</feature>
<dbReference type="PANTHER" id="PTHR31376">
    <property type="entry name" value="OS09G0467300 PROTEIN-RELATED"/>
    <property type="match status" value="1"/>
</dbReference>
<dbReference type="PANTHER" id="PTHR31376:SF17">
    <property type="entry name" value="PURINE PERMEASE 21-RELATED"/>
    <property type="match status" value="1"/>
</dbReference>
<dbReference type="AlphaFoldDB" id="A0AAN9FE84"/>
<evidence type="ECO:0000313" key="9">
    <source>
        <dbReference type="Proteomes" id="UP001372338"/>
    </source>
</evidence>
<feature type="region of interest" description="Disordered" evidence="7">
    <location>
        <begin position="360"/>
        <end position="395"/>
    </location>
</feature>
<comment type="subcellular location">
    <subcellularLocation>
        <location evidence="6">Membrane</location>
        <topology evidence="6">Multi-pass membrane protein</topology>
    </subcellularLocation>
</comment>
<name>A0AAN9FE84_CROPI</name>
<evidence type="ECO:0000256" key="3">
    <source>
        <dbReference type="ARBA" id="ARBA00022692"/>
    </source>
</evidence>
<evidence type="ECO:0000313" key="8">
    <source>
        <dbReference type="EMBL" id="KAK7270198.1"/>
    </source>
</evidence>
<evidence type="ECO:0000256" key="1">
    <source>
        <dbReference type="ARBA" id="ARBA00006213"/>
    </source>
</evidence>
<gene>
    <name evidence="8" type="ORF">RIF29_23167</name>
</gene>
<feature type="transmembrane region" description="Helical" evidence="6">
    <location>
        <begin position="304"/>
        <end position="324"/>
    </location>
</feature>
<keyword evidence="9" id="KW-1185">Reference proteome</keyword>
<evidence type="ECO:0000256" key="4">
    <source>
        <dbReference type="ARBA" id="ARBA00022989"/>
    </source>
</evidence>
<feature type="transmembrane region" description="Helical" evidence="6">
    <location>
        <begin position="232"/>
        <end position="254"/>
    </location>
</feature>
<dbReference type="InterPro" id="IPR030182">
    <property type="entry name" value="PUP_plant"/>
</dbReference>
<keyword evidence="2 6" id="KW-0813">Transport</keyword>
<organism evidence="8 9">
    <name type="scientific">Crotalaria pallida</name>
    <name type="common">Smooth rattlebox</name>
    <name type="synonym">Crotalaria striata</name>
    <dbReference type="NCBI Taxonomy" id="3830"/>
    <lineage>
        <taxon>Eukaryota</taxon>
        <taxon>Viridiplantae</taxon>
        <taxon>Streptophyta</taxon>
        <taxon>Embryophyta</taxon>
        <taxon>Tracheophyta</taxon>
        <taxon>Spermatophyta</taxon>
        <taxon>Magnoliopsida</taxon>
        <taxon>eudicotyledons</taxon>
        <taxon>Gunneridae</taxon>
        <taxon>Pentapetalae</taxon>
        <taxon>rosids</taxon>
        <taxon>fabids</taxon>
        <taxon>Fabales</taxon>
        <taxon>Fabaceae</taxon>
        <taxon>Papilionoideae</taxon>
        <taxon>50 kb inversion clade</taxon>
        <taxon>genistoids sensu lato</taxon>
        <taxon>core genistoids</taxon>
        <taxon>Crotalarieae</taxon>
        <taxon>Crotalaria</taxon>
    </lineage>
</organism>
<evidence type="ECO:0000256" key="5">
    <source>
        <dbReference type="ARBA" id="ARBA00023136"/>
    </source>
</evidence>
<feature type="transmembrane region" description="Helical" evidence="6">
    <location>
        <begin position="106"/>
        <end position="126"/>
    </location>
</feature>
<dbReference type="GO" id="GO:0015211">
    <property type="term" value="F:purine nucleoside transmembrane transporter activity"/>
    <property type="evidence" value="ECO:0007669"/>
    <property type="project" value="UniProtKB-UniRule"/>
</dbReference>
<comment type="similarity">
    <text evidence="1 6">Belongs to the purine permeases (TC 2.A.7.14) family.</text>
</comment>
<accession>A0AAN9FE84</accession>
<evidence type="ECO:0000256" key="2">
    <source>
        <dbReference type="ARBA" id="ARBA00022448"/>
    </source>
</evidence>
<dbReference type="Proteomes" id="UP001372338">
    <property type="component" value="Unassembled WGS sequence"/>
</dbReference>
<feature type="transmembrane region" description="Helical" evidence="6">
    <location>
        <begin position="138"/>
        <end position="155"/>
    </location>
</feature>
<dbReference type="Pfam" id="PF16913">
    <property type="entry name" value="PUNUT"/>
    <property type="match status" value="1"/>
</dbReference>
<dbReference type="GO" id="GO:0016020">
    <property type="term" value="C:membrane"/>
    <property type="evidence" value="ECO:0007669"/>
    <property type="project" value="UniProtKB-SubCell"/>
</dbReference>
<feature type="transmembrane region" description="Helical" evidence="6">
    <location>
        <begin position="31"/>
        <end position="55"/>
    </location>
</feature>
<keyword evidence="5 6" id="KW-0472">Membrane</keyword>
<dbReference type="GO" id="GO:0005345">
    <property type="term" value="F:purine nucleobase transmembrane transporter activity"/>
    <property type="evidence" value="ECO:0007669"/>
    <property type="project" value="UniProtKB-UniRule"/>
</dbReference>
<protein>
    <recommendedName>
        <fullName evidence="6">Probable purine permease</fullName>
    </recommendedName>
</protein>
<sequence length="395" mass="43969">MINRVKEANQMEDTSFHIQVDQPRINSRRRYYHWILVAMYSVFVLLGHSAATLLGRLYYERGGKSKWIVTLVQHVSFPVLLLSYFIPAPKSTIRNHNQSEQKPSTAVVASIYVSLGLFEALNCYLFATGLQFLPVSTYSLIGASELAFNASFSFFLNSLKFTPFIVNSLLLLTISSALLAFQTETDHSTENSKKEHVIGFICTVAASAGEGLLLSVRQFTFEKVVKKETFKVIMDLIICESLVATCVIVVGLFASGEWKGLHKEMEEFETGKASYLLTLIFTAINWELYCIGCVGLVFEVSSLFSNSMSVLGLPIVPISAVIIFHEKMHGIKAISMVLAVWGFISYLYQHYLDDRQSNTETKNTLDASNSNTENGNTLDDGNSNTENGNTGHVPN</sequence>
<keyword evidence="4 6" id="KW-1133">Transmembrane helix</keyword>
<dbReference type="EMBL" id="JAYWIO010000004">
    <property type="protein sequence ID" value="KAK7270198.1"/>
    <property type="molecule type" value="Genomic_DNA"/>
</dbReference>
<feature type="transmembrane region" description="Helical" evidence="6">
    <location>
        <begin position="161"/>
        <end position="181"/>
    </location>
</feature>
<keyword evidence="3 6" id="KW-0812">Transmembrane</keyword>
<proteinExistence type="inferred from homology"/>
<evidence type="ECO:0000256" key="6">
    <source>
        <dbReference type="RuleBase" id="RU368015"/>
    </source>
</evidence>
<feature type="transmembrane region" description="Helical" evidence="6">
    <location>
        <begin position="331"/>
        <end position="348"/>
    </location>
</feature>
<evidence type="ECO:0000256" key="7">
    <source>
        <dbReference type="SAM" id="MobiDB-lite"/>
    </source>
</evidence>
<feature type="transmembrane region" description="Helical" evidence="6">
    <location>
        <begin position="275"/>
        <end position="298"/>
    </location>
</feature>